<dbReference type="PANTHER" id="PTHR43015">
    <property type="entry name" value="D-RIBITOL-5-PHOSPHATE CYTIDYLYLTRANSFERASE"/>
    <property type="match status" value="1"/>
</dbReference>
<proteinExistence type="predicted"/>
<dbReference type="InterPro" id="IPR034683">
    <property type="entry name" value="IspD/TarI"/>
</dbReference>
<dbReference type="PROSITE" id="PS01295">
    <property type="entry name" value="ISPD"/>
    <property type="match status" value="1"/>
</dbReference>
<keyword evidence="4" id="KW-1185">Reference proteome</keyword>
<name>A0ABR9AV59_9BACL</name>
<evidence type="ECO:0000256" key="2">
    <source>
        <dbReference type="ARBA" id="ARBA00022695"/>
    </source>
</evidence>
<dbReference type="CDD" id="cd02516">
    <property type="entry name" value="CDP-ME_synthetase"/>
    <property type="match status" value="1"/>
</dbReference>
<dbReference type="SUPFAM" id="SSF53448">
    <property type="entry name" value="Nucleotide-diphospho-sugar transferases"/>
    <property type="match status" value="1"/>
</dbReference>
<dbReference type="GO" id="GO:0016779">
    <property type="term" value="F:nucleotidyltransferase activity"/>
    <property type="evidence" value="ECO:0007669"/>
    <property type="project" value="UniProtKB-KW"/>
</dbReference>
<dbReference type="RefSeq" id="WP_192024367.1">
    <property type="nucleotide sequence ID" value="NZ_JACYTN010000003.1"/>
</dbReference>
<keyword evidence="1" id="KW-0808">Transferase</keyword>
<dbReference type="InterPro" id="IPR029044">
    <property type="entry name" value="Nucleotide-diphossugar_trans"/>
</dbReference>
<dbReference type="InterPro" id="IPR018294">
    <property type="entry name" value="ISPD_synthase_CS"/>
</dbReference>
<reference evidence="3 4" key="1">
    <citation type="submission" date="2020-09" db="EMBL/GenBank/DDBJ databases">
        <title>Paenibacillus sp. CAU 1523 isolated from sand of Haeundae Beach.</title>
        <authorList>
            <person name="Kim W."/>
        </authorList>
    </citation>
    <scope>NUCLEOTIDE SEQUENCE [LARGE SCALE GENOMIC DNA]</scope>
    <source>
        <strain evidence="3 4">CAU 1523</strain>
    </source>
</reference>
<dbReference type="Gene3D" id="3.90.550.10">
    <property type="entry name" value="Spore Coat Polysaccharide Biosynthesis Protein SpsA, Chain A"/>
    <property type="match status" value="1"/>
</dbReference>
<organism evidence="3 4">
    <name type="scientific">Paenibacillus arenosi</name>
    <dbReference type="NCBI Taxonomy" id="2774142"/>
    <lineage>
        <taxon>Bacteria</taxon>
        <taxon>Bacillati</taxon>
        <taxon>Bacillota</taxon>
        <taxon>Bacilli</taxon>
        <taxon>Bacillales</taxon>
        <taxon>Paenibacillaceae</taxon>
        <taxon>Paenibacillus</taxon>
    </lineage>
</organism>
<gene>
    <name evidence="3" type="ORF">IFO66_06495</name>
</gene>
<evidence type="ECO:0000256" key="1">
    <source>
        <dbReference type="ARBA" id="ARBA00022679"/>
    </source>
</evidence>
<dbReference type="Proteomes" id="UP000634529">
    <property type="component" value="Unassembled WGS sequence"/>
</dbReference>
<evidence type="ECO:0000313" key="3">
    <source>
        <dbReference type="EMBL" id="MBD8497954.1"/>
    </source>
</evidence>
<protein>
    <submittedName>
        <fullName evidence="3">2-C-methyl-D-erythritol 4-phosphate cytidylyltransferase</fullName>
    </submittedName>
</protein>
<keyword evidence="2 3" id="KW-0548">Nucleotidyltransferase</keyword>
<dbReference type="EMBL" id="JACYTN010000003">
    <property type="protein sequence ID" value="MBD8497954.1"/>
    <property type="molecule type" value="Genomic_DNA"/>
</dbReference>
<sequence>MITALIFAGGTGERMNSKTKPKQFLELHGKPILIHTIEYFEEHPMVDHIAVVCLDSWIEECYKHIERNFIHKVKWVVPGGDSGQESIFNGLQAIKEGCNEDTIVLIHDGVRPLISKQLITDNINAVKQHRSAITVSYATETIVTIDNNINIETIPNREQTRIAKAPQSFYFNDIWRAHLKAQEDGLHSMIDSATLMKQYGHTLHTVISSPYNIKITTPSDYYLFRAIYEAKENSQIFGL</sequence>
<accession>A0ABR9AV59</accession>
<evidence type="ECO:0000313" key="4">
    <source>
        <dbReference type="Proteomes" id="UP000634529"/>
    </source>
</evidence>
<dbReference type="Pfam" id="PF01128">
    <property type="entry name" value="IspD"/>
    <property type="match status" value="1"/>
</dbReference>
<dbReference type="PANTHER" id="PTHR43015:SF1">
    <property type="entry name" value="D-RIBITOL-5-PHOSPHATE CYTIDYLYLTRANSFERASE"/>
    <property type="match status" value="1"/>
</dbReference>
<dbReference type="NCBIfam" id="NF001183">
    <property type="entry name" value="PRK00155.1-3"/>
    <property type="match status" value="1"/>
</dbReference>
<comment type="caution">
    <text evidence="3">The sequence shown here is derived from an EMBL/GenBank/DDBJ whole genome shotgun (WGS) entry which is preliminary data.</text>
</comment>